<evidence type="ECO:0000313" key="3">
    <source>
        <dbReference type="EMBL" id="GAA0455848.1"/>
    </source>
</evidence>
<evidence type="ECO:0000313" key="4">
    <source>
        <dbReference type="Proteomes" id="UP001499895"/>
    </source>
</evidence>
<dbReference type="SUPFAM" id="SSF53955">
    <property type="entry name" value="Lysozyme-like"/>
    <property type="match status" value="1"/>
</dbReference>
<keyword evidence="1" id="KW-0175">Coiled coil</keyword>
<comment type="caution">
    <text evidence="3">The sequence shown here is derived from an EMBL/GenBank/DDBJ whole genome shotgun (WGS) entry which is preliminary data.</text>
</comment>
<proteinExistence type="predicted"/>
<dbReference type="RefSeq" id="WP_344088487.1">
    <property type="nucleotide sequence ID" value="NZ_BAAAHB010000013.1"/>
</dbReference>
<dbReference type="EMBL" id="BAAAHB010000013">
    <property type="protein sequence ID" value="GAA0455848.1"/>
    <property type="molecule type" value="Genomic_DNA"/>
</dbReference>
<dbReference type="InterPro" id="IPR023346">
    <property type="entry name" value="Lysozyme-like_dom_sf"/>
</dbReference>
<feature type="coiled-coil region" evidence="1">
    <location>
        <begin position="937"/>
        <end position="994"/>
    </location>
</feature>
<dbReference type="PANTHER" id="PTHR34491:SF156">
    <property type="entry name" value="KINESIN MOTOR DOMAIN-CONTAINING PROTEIN"/>
    <property type="match status" value="1"/>
</dbReference>
<feature type="compositionally biased region" description="Gly residues" evidence="2">
    <location>
        <begin position="1120"/>
        <end position="1133"/>
    </location>
</feature>
<feature type="region of interest" description="Disordered" evidence="2">
    <location>
        <begin position="828"/>
        <end position="863"/>
    </location>
</feature>
<evidence type="ECO:0008006" key="5">
    <source>
        <dbReference type="Google" id="ProtNLM"/>
    </source>
</evidence>
<feature type="region of interest" description="Disordered" evidence="2">
    <location>
        <begin position="740"/>
        <end position="760"/>
    </location>
</feature>
<reference evidence="4" key="1">
    <citation type="journal article" date="2019" name="Int. J. Syst. Evol. Microbiol.">
        <title>The Global Catalogue of Microorganisms (GCM) 10K type strain sequencing project: providing services to taxonomists for standard genome sequencing and annotation.</title>
        <authorList>
            <consortium name="The Broad Institute Genomics Platform"/>
            <consortium name="The Broad Institute Genome Sequencing Center for Infectious Disease"/>
            <person name="Wu L."/>
            <person name="Ma J."/>
        </authorList>
    </citation>
    <scope>NUCLEOTIDE SEQUENCE [LARGE SCALE GENOMIC DNA]</scope>
    <source>
        <strain evidence="4">JCM 10649</strain>
    </source>
</reference>
<feature type="region of interest" description="Disordered" evidence="2">
    <location>
        <begin position="1928"/>
        <end position="1947"/>
    </location>
</feature>
<protein>
    <recommendedName>
        <fullName evidence="5">Peptidase C51 domain-containing protein</fullName>
    </recommendedName>
</protein>
<dbReference type="PANTHER" id="PTHR34491">
    <property type="entry name" value="A-TYPE INCLUSION PROTEIN, PUTATIVE-RELATED"/>
    <property type="match status" value="1"/>
</dbReference>
<organism evidence="3 4">
    <name type="scientific">Streptomyces stramineus</name>
    <dbReference type="NCBI Taxonomy" id="173861"/>
    <lineage>
        <taxon>Bacteria</taxon>
        <taxon>Bacillati</taxon>
        <taxon>Actinomycetota</taxon>
        <taxon>Actinomycetes</taxon>
        <taxon>Kitasatosporales</taxon>
        <taxon>Streptomycetaceae</taxon>
        <taxon>Streptomyces</taxon>
    </lineage>
</organism>
<accession>A0ABP3JJQ2</accession>
<feature type="coiled-coil region" evidence="1">
    <location>
        <begin position="171"/>
        <end position="270"/>
    </location>
</feature>
<evidence type="ECO:0000256" key="1">
    <source>
        <dbReference type="SAM" id="Coils"/>
    </source>
</evidence>
<name>A0ABP3JJQ2_9ACTN</name>
<sequence>MVSGSRLPIRIGSGYIDITPTLNRERVKEMRGELTRQMELAGAAAGKSFSTAAAGGMAAISKATAAAAKTANGQIQQEAAGTKAKLTVIEKELTREFGQQAALRFRAFQEAEERKREALAGTSQATRRALAETVRLETQASRDAAQRWRAAERERINLLMERRRAEALAAAEREREERAAVAARRRALEDEARMDREIHQAQIRMAREAARAAEQAEREKRAAIRQTMAERQAEQSAAIGGQLAIAQAARQSLREQAAEHQRTMATVQATQVGTLATLRSGWRRTSQHIEATGTAATETGNLVTRGLVAPLGLASAAAATFGIKSADAMIQAQTGLRGMGIALKDVNSLLEQMTEYGIQTPYSVNDMLKYGTRFVRANSSHNADFLSDDPERRAKGSADSAQRAVDMVKMVGDSAAFGGIMDPAMVSRGMYAIEVMQDQGRTNLRNVKQLEAATGMPSNVLAQVLGFRTRKYTPQEMQAMRDRDKKNGMSRKIPETYEASGQMLAFMQNAKETGGVSGEQLIDGLLKRWKTEPNMRGAAHRMGSATISGRMEQMKEQAQFNLGKLFYSKTDSGEYGYTGLGESIMGKKVSDEKGTRFEGGLLKDAGQIGTKVLPIVKRMLTKFFETLGTFTRWIKSTVEFLDEHPALRDAILEAGKLAATVAPFLLAFGLLTKTVGKLGKLLLLIHGPAKVLAGAVGGAARGARGATRYGRQVAGGIRSRRGGGRFLDGYDARRDNFRDQDQRRRRDRQRVRQAGRENGRFRTAAGYGRYATARVTGYDGVGDWVQRRGNRRTDMRDLDRRSREAFADRRLTEGIRLNRRRDAVRDEYGENRRTARRTAAERLRPQDSTDRRDTARRGLQDAERQIRQVDERIEALTRALDAVNRAPLGSLIDHLGSSTGQSVRSTADQAQTAIRRIVTDGTTPLNNAGFGELHRKLSEAQQKAGALEGALRQAGQEVSNLNDRRLGSLRVQQLETTEKRADSLKATIGDAADRVERLNGKSLKSLRGEFTLTAPEVSGVEGRIKDVIDAVNLLARKSLRAVRNEFRGGKTSLYDAVDAVYGLIGSVKTPGSVNGRIANLNGRTLGSIIGQVKQLRDALRDAAKAAGDLDDGIGDVNRDTGGGPGGGDSGGGKGGKKKRKFARGGVLPGYAPWQDSIPAILSPGEAVLRPEVVHHLGAGRIHAWNQAAVRGRLSRFARGGIAARGGPLGFLLDDLDQINMGPVVSLFGKTVSFDASAAKVGGKTGRNLIDWGSEKGGSTSGAGAARRFRGTLDFATKELPRLLRRVPSGAGQLIGLAAGAIAPTAGEYFWDDVWKGEGNVAQRGQRFIGHLLKPESIWAYIKNTLGGVTEAVKAIGGTAVDLFKDPLGALKEPISQLRELASGLMGSFEDSVQGVRDIASNPSEYTAQVLEDFWAQAQDAMPNTEGLLKFRNGGIVPGFAPGVDDVPALLSRGEAVLRPEVTRALGADTIHRWNDFSRRGGRLPAGDGAGNAAVTPVPDAQAVEDAVERIRAALALMTQAVRDHQAAAGASWADVGGSVRAAVDGQIRPAQERWINHLNGPLTSAQRSFQSSSEGVWVNVASQVRASESSSLASFGRLRSGAAGLQGMFEASSGRIREVWRSAMSLVDSSTRSTLAGPYNAGAVPMLSEMAKLAGTPAPLSPVHYSTGGIVPGYRPGVDDVPALLSRGEGILRPEVVRALGAETIHRWNDQARRGGHVYAKGGVVGDGGAWINRHQDDPFEGYEEAVHNGWDAAITPHLKSIGSKFGKAGQLNAGAFSKAEPWLSQWGRWADEHATGGGGQVVKLALQEAKSGDMSGRKYIGSDAYESWCADFISWVVDHAHANAAYGGSPTGTPGDRWPAVATWVDRMSMVPTAAARPGDLMVYRGYGPGNWGHIDIATGRQGSTLETVGGNESRTIRRQLGYGNRADGALRPRGGAPGAGEGPFLNPWPGSLARFSEGTGEFAGLVGDAVGRWRPLVERVIGELGGRGGISPSDVGLVLHRIGVESGGDPSAVNNWDSNARSGDPSKGLLQVIGSTFNAYAGPYRGLGQLNPLASLYAGLSYAIDRYRGGWRQALAGTSGYWMGTLSASPGLRLVGEQGPELVDFRGGERVHTARDTRGLLQGRTYEIHVHEAKSENTTQAVLRAMQYAETMHGM</sequence>
<dbReference type="Proteomes" id="UP001499895">
    <property type="component" value="Unassembled WGS sequence"/>
</dbReference>
<keyword evidence="4" id="KW-1185">Reference proteome</keyword>
<gene>
    <name evidence="3" type="ORF">GCM10009544_18220</name>
</gene>
<evidence type="ECO:0000256" key="2">
    <source>
        <dbReference type="SAM" id="MobiDB-lite"/>
    </source>
</evidence>
<feature type="region of interest" description="Disordered" evidence="2">
    <location>
        <begin position="1110"/>
        <end position="1140"/>
    </location>
</feature>